<dbReference type="Gene3D" id="3.40.630.30">
    <property type="match status" value="1"/>
</dbReference>
<dbReference type="InterPro" id="IPR000182">
    <property type="entry name" value="GNAT_dom"/>
</dbReference>
<keyword evidence="3" id="KW-1185">Reference proteome</keyword>
<dbReference type="Proteomes" id="UP001213000">
    <property type="component" value="Unassembled WGS sequence"/>
</dbReference>
<proteinExistence type="predicted"/>
<dbReference type="SUPFAM" id="SSF55729">
    <property type="entry name" value="Acyl-CoA N-acyltransferases (Nat)"/>
    <property type="match status" value="1"/>
</dbReference>
<protein>
    <recommendedName>
        <fullName evidence="1">N-acetyltransferase domain-containing protein</fullName>
    </recommendedName>
</protein>
<dbReference type="InterPro" id="IPR016181">
    <property type="entry name" value="Acyl_CoA_acyltransferase"/>
</dbReference>
<evidence type="ECO:0000259" key="1">
    <source>
        <dbReference type="PROSITE" id="PS51186"/>
    </source>
</evidence>
<name>A0AAD5YW22_9AGAR</name>
<sequence length="230" mass="26175">MPSQWWAEPDDSNLGEMFSSQDVPPWRIAALVPAMVGPSVIRQSFVVQEPHGDNTPDPRYMTSKLLDMKGEVRALQVHCKRIEAKDTWALRHSVLWPDKDIAFVQLPADDEGVHLGAFLVDDDREVPAAIISLFPEGIPHNSGIPPAPHTECTIRFRKFACNPAYQRQGIGSQLLEYAASFARSEMNGVRLWCDARTSTLEWYQKRGFEKFGECFYKGPVEYIRIQREIQ</sequence>
<accession>A0AAD5YW22</accession>
<dbReference type="AlphaFoldDB" id="A0AAD5YW22"/>
<dbReference type="Pfam" id="PF13508">
    <property type="entry name" value="Acetyltransf_7"/>
    <property type="match status" value="1"/>
</dbReference>
<comment type="caution">
    <text evidence="2">The sequence shown here is derived from an EMBL/GenBank/DDBJ whole genome shotgun (WGS) entry which is preliminary data.</text>
</comment>
<organism evidence="2 3">
    <name type="scientific">Leucocoprinus birnbaumii</name>
    <dbReference type="NCBI Taxonomy" id="56174"/>
    <lineage>
        <taxon>Eukaryota</taxon>
        <taxon>Fungi</taxon>
        <taxon>Dikarya</taxon>
        <taxon>Basidiomycota</taxon>
        <taxon>Agaricomycotina</taxon>
        <taxon>Agaricomycetes</taxon>
        <taxon>Agaricomycetidae</taxon>
        <taxon>Agaricales</taxon>
        <taxon>Agaricineae</taxon>
        <taxon>Agaricaceae</taxon>
        <taxon>Leucocoprinus</taxon>
    </lineage>
</organism>
<dbReference type="PROSITE" id="PS51186">
    <property type="entry name" value="GNAT"/>
    <property type="match status" value="1"/>
</dbReference>
<feature type="domain" description="N-acetyltransferase" evidence="1">
    <location>
        <begin position="70"/>
        <end position="228"/>
    </location>
</feature>
<evidence type="ECO:0000313" key="2">
    <source>
        <dbReference type="EMBL" id="KAJ3571225.1"/>
    </source>
</evidence>
<dbReference type="EMBL" id="JANIEX010000196">
    <property type="protein sequence ID" value="KAJ3571225.1"/>
    <property type="molecule type" value="Genomic_DNA"/>
</dbReference>
<dbReference type="CDD" id="cd04301">
    <property type="entry name" value="NAT_SF"/>
    <property type="match status" value="1"/>
</dbReference>
<evidence type="ECO:0000313" key="3">
    <source>
        <dbReference type="Proteomes" id="UP001213000"/>
    </source>
</evidence>
<gene>
    <name evidence="2" type="ORF">NP233_g3896</name>
</gene>
<reference evidence="2" key="1">
    <citation type="submission" date="2022-07" db="EMBL/GenBank/DDBJ databases">
        <title>Genome Sequence of Leucocoprinus birnbaumii.</title>
        <authorList>
            <person name="Buettner E."/>
        </authorList>
    </citation>
    <scope>NUCLEOTIDE SEQUENCE</scope>
    <source>
        <strain evidence="2">VT141</strain>
    </source>
</reference>
<dbReference type="GO" id="GO:0016747">
    <property type="term" value="F:acyltransferase activity, transferring groups other than amino-acyl groups"/>
    <property type="evidence" value="ECO:0007669"/>
    <property type="project" value="InterPro"/>
</dbReference>